<feature type="region of interest" description="Disordered" evidence="1">
    <location>
        <begin position="1"/>
        <end position="88"/>
    </location>
</feature>
<dbReference type="Proteomes" id="UP001152759">
    <property type="component" value="Chromosome 3"/>
</dbReference>
<proteinExistence type="predicted"/>
<feature type="compositionally biased region" description="Acidic residues" evidence="1">
    <location>
        <begin position="602"/>
        <end position="619"/>
    </location>
</feature>
<feature type="region of interest" description="Disordered" evidence="1">
    <location>
        <begin position="328"/>
        <end position="434"/>
    </location>
</feature>
<accession>A0A9P0A9U1</accession>
<feature type="compositionally biased region" description="Basic residues" evidence="1">
    <location>
        <begin position="454"/>
        <end position="477"/>
    </location>
</feature>
<feature type="compositionally biased region" description="Basic and acidic residues" evidence="1">
    <location>
        <begin position="144"/>
        <end position="156"/>
    </location>
</feature>
<protein>
    <submittedName>
        <fullName evidence="2">Uncharacterized protein</fullName>
    </submittedName>
</protein>
<evidence type="ECO:0000313" key="2">
    <source>
        <dbReference type="EMBL" id="CAH0387239.1"/>
    </source>
</evidence>
<feature type="compositionally biased region" description="Low complexity" evidence="1">
    <location>
        <begin position="288"/>
        <end position="299"/>
    </location>
</feature>
<feature type="compositionally biased region" description="Basic and acidic residues" evidence="1">
    <location>
        <begin position="67"/>
        <end position="78"/>
    </location>
</feature>
<evidence type="ECO:0000256" key="1">
    <source>
        <dbReference type="SAM" id="MobiDB-lite"/>
    </source>
</evidence>
<feature type="region of interest" description="Disordered" evidence="1">
    <location>
        <begin position="181"/>
        <end position="301"/>
    </location>
</feature>
<dbReference type="EMBL" id="OU963864">
    <property type="protein sequence ID" value="CAH0387239.1"/>
    <property type="molecule type" value="Genomic_DNA"/>
</dbReference>
<keyword evidence="3" id="KW-1185">Reference proteome</keyword>
<reference evidence="2" key="1">
    <citation type="submission" date="2021-12" db="EMBL/GenBank/DDBJ databases">
        <authorList>
            <person name="King R."/>
        </authorList>
    </citation>
    <scope>NUCLEOTIDE SEQUENCE</scope>
</reference>
<feature type="region of interest" description="Disordered" evidence="1">
    <location>
        <begin position="144"/>
        <end position="163"/>
    </location>
</feature>
<feature type="compositionally biased region" description="Basic residues" evidence="1">
    <location>
        <begin position="485"/>
        <end position="496"/>
    </location>
</feature>
<feature type="compositionally biased region" description="Basic residues" evidence="1">
    <location>
        <begin position="252"/>
        <end position="262"/>
    </location>
</feature>
<feature type="region of interest" description="Disordered" evidence="1">
    <location>
        <begin position="579"/>
        <end position="631"/>
    </location>
</feature>
<feature type="compositionally biased region" description="Basic and acidic residues" evidence="1">
    <location>
        <begin position="406"/>
        <end position="419"/>
    </location>
</feature>
<feature type="compositionally biased region" description="Basic and acidic residues" evidence="1">
    <location>
        <begin position="181"/>
        <end position="196"/>
    </location>
</feature>
<dbReference type="AlphaFoldDB" id="A0A9P0A9U1"/>
<feature type="compositionally biased region" description="Basic and acidic residues" evidence="1">
    <location>
        <begin position="213"/>
        <end position="230"/>
    </location>
</feature>
<feature type="region of interest" description="Disordered" evidence="1">
    <location>
        <begin position="449"/>
        <end position="508"/>
    </location>
</feature>
<name>A0A9P0A9U1_BEMTA</name>
<feature type="compositionally biased region" description="Basic and acidic residues" evidence="1">
    <location>
        <begin position="331"/>
        <end position="396"/>
    </location>
</feature>
<feature type="compositionally biased region" description="Basic residues" evidence="1">
    <location>
        <begin position="274"/>
        <end position="284"/>
    </location>
</feature>
<gene>
    <name evidence="2" type="ORF">BEMITA_LOCUS6278</name>
</gene>
<sequence>MRAKSVESKPPPKPRNGLSKTAGGKIAKPKKVALLASSAKKSKPAPSSGGAKKHPPEPKPNPKKSKPKDDTPKEDKSNVVKPKANKIVRDLVKKPVIDGKIGSGKVKPSARTKKVVISAKDDKVATIESVVSDEKIVVDEEVVKKKSPVRSKEKVNKNKIPTPKKKIIKLKTVSKVLGDKSKKIEAKSQPDVKNPADVELNGLETEPIISSPEPEKTNKNGKAKTKDFKKVANGGCLPLTKKSGPKQLAPKVAKKAPPKLKPVKTSLKGVKNVIKPKKERKKKEARVYSYNNDSSTSDDLPLDALVARQKNGLVLKSEPLETELINSISKVESDAPKKEPLKKVKQKESEKSKDKSEPAVIKKETEVKKESDSKKEPEVKSKKVKTEVKDEAPVKKETKKKATKVKANDSKKGNTKPESDAESAEDSKVAQPDFCPNLLKSMKKEFCEPEPVKKSKLQKTKKNLKTVVKKLKPKALKKSLVSKQKALKKKLSKPKTKAPADDESDKAVAKRTKALALNGARRHRVASLNAIAKVHCLYENESRGALTELHDDLLQITEEGRDPERVFKKMTQVSKRILRSAPGIRSVGQHWDMNGSSSDSGSSEEDDKSESEKSEEEDEPPKPVKKRRRQAECKMDLKDMVVRKRMASLNASAILAASYSVEKRTSTSTVSVREATASKRKGTSSAVAVKEATPAKRKVEVIVTQDTDVTITGVYVDSTTRSARSEYSMKYRISSTSHTQTEAGGKS</sequence>
<organism evidence="2 3">
    <name type="scientific">Bemisia tabaci</name>
    <name type="common">Sweetpotato whitefly</name>
    <name type="synonym">Aleurodes tabaci</name>
    <dbReference type="NCBI Taxonomy" id="7038"/>
    <lineage>
        <taxon>Eukaryota</taxon>
        <taxon>Metazoa</taxon>
        <taxon>Ecdysozoa</taxon>
        <taxon>Arthropoda</taxon>
        <taxon>Hexapoda</taxon>
        <taxon>Insecta</taxon>
        <taxon>Pterygota</taxon>
        <taxon>Neoptera</taxon>
        <taxon>Paraneoptera</taxon>
        <taxon>Hemiptera</taxon>
        <taxon>Sternorrhyncha</taxon>
        <taxon>Aleyrodoidea</taxon>
        <taxon>Aleyrodidae</taxon>
        <taxon>Aleyrodinae</taxon>
        <taxon>Bemisia</taxon>
    </lineage>
</organism>
<feature type="compositionally biased region" description="Low complexity" evidence="1">
    <location>
        <begin position="32"/>
        <end position="50"/>
    </location>
</feature>
<evidence type="ECO:0000313" key="3">
    <source>
        <dbReference type="Proteomes" id="UP001152759"/>
    </source>
</evidence>